<dbReference type="WBParaSite" id="Gr19_v10_g4639.t1">
    <property type="protein sequence ID" value="Gr19_v10_g4639.t1"/>
    <property type="gene ID" value="Gr19_v10_g4639"/>
</dbReference>
<dbReference type="PANTHER" id="PTHR37984:SF5">
    <property type="entry name" value="PROTEIN NYNRIN-LIKE"/>
    <property type="match status" value="1"/>
</dbReference>
<dbReference type="PANTHER" id="PTHR37984">
    <property type="entry name" value="PROTEIN CBG26694"/>
    <property type="match status" value="1"/>
</dbReference>
<sequence length="162" mass="18060">MESRKHWCPTTAHSFRVISSDSSPNRSELNTSSAPYAPQSNGQAERMVDTFKRAFAKIKGEGVSGNALETFLLTYRTTPSDTLNGKAPAEKLVNGISAQQIFHSLEETKNAHCCCSEEVQCSIFCNVEWLFGLDSFDWKLAVPFPRNLHGGHRRELLLLSIL</sequence>
<reference evidence="3 4" key="1">
    <citation type="submission" date="2022-11" db="UniProtKB">
        <authorList>
            <consortium name="WormBaseParasite"/>
        </authorList>
    </citation>
    <scope>IDENTIFICATION</scope>
</reference>
<name>A0A914HUM4_GLORO</name>
<accession>A0A914HUM4</accession>
<protein>
    <submittedName>
        <fullName evidence="3 4">Integrase catalytic domain-containing protein</fullName>
    </submittedName>
</protein>
<dbReference type="SUPFAM" id="SSF53098">
    <property type="entry name" value="Ribonuclease H-like"/>
    <property type="match status" value="1"/>
</dbReference>
<feature type="region of interest" description="Disordered" evidence="1">
    <location>
        <begin position="18"/>
        <end position="43"/>
    </location>
</feature>
<evidence type="ECO:0000313" key="2">
    <source>
        <dbReference type="Proteomes" id="UP000887572"/>
    </source>
</evidence>
<evidence type="ECO:0000313" key="3">
    <source>
        <dbReference type="WBParaSite" id="Gr19_v10_g4635.t1"/>
    </source>
</evidence>
<dbReference type="AlphaFoldDB" id="A0A914HUM4"/>
<dbReference type="InterPro" id="IPR036397">
    <property type="entry name" value="RNaseH_sf"/>
</dbReference>
<evidence type="ECO:0000313" key="4">
    <source>
        <dbReference type="WBParaSite" id="Gr19_v10_g4639.t1"/>
    </source>
</evidence>
<evidence type="ECO:0000256" key="1">
    <source>
        <dbReference type="SAM" id="MobiDB-lite"/>
    </source>
</evidence>
<dbReference type="GO" id="GO:0003676">
    <property type="term" value="F:nucleic acid binding"/>
    <property type="evidence" value="ECO:0007669"/>
    <property type="project" value="InterPro"/>
</dbReference>
<dbReference type="Gene3D" id="3.30.420.10">
    <property type="entry name" value="Ribonuclease H-like superfamily/Ribonuclease H"/>
    <property type="match status" value="1"/>
</dbReference>
<dbReference type="InterPro" id="IPR012337">
    <property type="entry name" value="RNaseH-like_sf"/>
</dbReference>
<dbReference type="InterPro" id="IPR050951">
    <property type="entry name" value="Retrovirus_Pol_polyprotein"/>
</dbReference>
<keyword evidence="2" id="KW-1185">Reference proteome</keyword>
<dbReference type="Proteomes" id="UP000887572">
    <property type="component" value="Unplaced"/>
</dbReference>
<proteinExistence type="predicted"/>
<dbReference type="WBParaSite" id="Gr19_v10_g4635.t1">
    <property type="protein sequence ID" value="Gr19_v10_g4635.t1"/>
    <property type="gene ID" value="Gr19_v10_g4635"/>
</dbReference>
<organism evidence="2 3">
    <name type="scientific">Globodera rostochiensis</name>
    <name type="common">Golden nematode worm</name>
    <name type="synonym">Heterodera rostochiensis</name>
    <dbReference type="NCBI Taxonomy" id="31243"/>
    <lineage>
        <taxon>Eukaryota</taxon>
        <taxon>Metazoa</taxon>
        <taxon>Ecdysozoa</taxon>
        <taxon>Nematoda</taxon>
        <taxon>Chromadorea</taxon>
        <taxon>Rhabditida</taxon>
        <taxon>Tylenchina</taxon>
        <taxon>Tylenchomorpha</taxon>
        <taxon>Tylenchoidea</taxon>
        <taxon>Heteroderidae</taxon>
        <taxon>Heteroderinae</taxon>
        <taxon>Globodera</taxon>
    </lineage>
</organism>